<keyword evidence="1 6" id="KW-0378">Hydrolase</keyword>
<proteinExistence type="predicted"/>
<keyword evidence="2" id="KW-0442">Lipid degradation</keyword>
<evidence type="ECO:0000313" key="7">
    <source>
        <dbReference type="Proteomes" id="UP000729701"/>
    </source>
</evidence>
<name>A0A951QSI0_9CYAN</name>
<sequence>MVKSFKILPSFLSALAFIAILTAAGSVKAADSVVLRFGPFAESISLAELNKSAETGKFPSGYEMYANKLSEEQRRIVLGALKMKLPLNVVTVDRLLNTQIGKAILDDIATAIQRKDNAGVQAMRAGLVLGSTAEQGLCVLSFIAAYPSKRLEIDLPQAFRVALNLNTSFWQTQRFMVAISPQLSRRNPKLSLPFDPRKPGNAEVKVLNLAFDDLQRQRQIPVDVYSSSAASPNKPVIVFTHGLGSVRTELRYLAEHLASHGYVVAALEHPGSNETNTNAALGGKNRLLKPQEFLERPRDISFVLDELEKLNKTVDNSLRGKLDTNNTMVIGYSFGGGTALNIAGGELQLEGLKRRCKDNLVGFSLGETIQCVAQELPENKYQLRDSRIKRAIALSPTTSLMFGDTGLTKVQVPTLVLASSADKTTPALTEQIVGFEKIPSPKWFVGVVGGTHLSVKDPSATMDQVGKPNTPFSGGEVVGEKAVDVRQYVKAISLAFAAQMTTEAKDYAVFLTSDYAQVASTKAFPIRLVTEIPPNA</sequence>
<protein>
    <submittedName>
        <fullName evidence="6">Alpha/beta hydrolase</fullName>
    </submittedName>
</protein>
<evidence type="ECO:0000313" key="6">
    <source>
        <dbReference type="EMBL" id="MBW4670846.1"/>
    </source>
</evidence>
<evidence type="ECO:0000256" key="4">
    <source>
        <dbReference type="SAM" id="SignalP"/>
    </source>
</evidence>
<dbReference type="Gene3D" id="3.40.50.1820">
    <property type="entry name" value="alpha/beta hydrolase"/>
    <property type="match status" value="1"/>
</dbReference>
<dbReference type="AlphaFoldDB" id="A0A951QSI0"/>
<dbReference type="EMBL" id="JAHHGZ010000036">
    <property type="protein sequence ID" value="MBW4670846.1"/>
    <property type="molecule type" value="Genomic_DNA"/>
</dbReference>
<organism evidence="6 7">
    <name type="scientific">Cyanomargarita calcarea GSE-NOS-MK-12-04C</name>
    <dbReference type="NCBI Taxonomy" id="2839659"/>
    <lineage>
        <taxon>Bacteria</taxon>
        <taxon>Bacillati</taxon>
        <taxon>Cyanobacteriota</taxon>
        <taxon>Cyanophyceae</taxon>
        <taxon>Nostocales</taxon>
        <taxon>Cyanomargaritaceae</taxon>
        <taxon>Cyanomargarita</taxon>
    </lineage>
</organism>
<evidence type="ECO:0000259" key="5">
    <source>
        <dbReference type="Pfam" id="PF07176"/>
    </source>
</evidence>
<dbReference type="InterPro" id="IPR029058">
    <property type="entry name" value="AB_hydrolase_fold"/>
</dbReference>
<evidence type="ECO:0000256" key="3">
    <source>
        <dbReference type="ARBA" id="ARBA00023098"/>
    </source>
</evidence>
<reference evidence="6" key="1">
    <citation type="submission" date="2021-05" db="EMBL/GenBank/DDBJ databases">
        <authorList>
            <person name="Pietrasiak N."/>
            <person name="Ward R."/>
            <person name="Stajich J.E."/>
            <person name="Kurbessoian T."/>
        </authorList>
    </citation>
    <scope>NUCLEOTIDE SEQUENCE</scope>
    <source>
        <strain evidence="6">GSE-NOS-MK-12-04C</strain>
    </source>
</reference>
<dbReference type="PANTHER" id="PTHR10272">
    <property type="entry name" value="PLATELET-ACTIVATING FACTOR ACETYLHYDROLASE"/>
    <property type="match status" value="1"/>
</dbReference>
<keyword evidence="3" id="KW-0443">Lipid metabolism</keyword>
<comment type="caution">
    <text evidence="6">The sequence shown here is derived from an EMBL/GenBank/DDBJ whole genome shotgun (WGS) entry which is preliminary data.</text>
</comment>
<reference evidence="6" key="2">
    <citation type="journal article" date="2022" name="Microbiol. Resour. Announc.">
        <title>Metagenome Sequencing to Explore Phylogenomics of Terrestrial Cyanobacteria.</title>
        <authorList>
            <person name="Ward R.D."/>
            <person name="Stajich J.E."/>
            <person name="Johansen J.R."/>
            <person name="Huntemann M."/>
            <person name="Clum A."/>
            <person name="Foster B."/>
            <person name="Foster B."/>
            <person name="Roux S."/>
            <person name="Palaniappan K."/>
            <person name="Varghese N."/>
            <person name="Mukherjee S."/>
            <person name="Reddy T.B.K."/>
            <person name="Daum C."/>
            <person name="Copeland A."/>
            <person name="Chen I.A."/>
            <person name="Ivanova N.N."/>
            <person name="Kyrpides N.C."/>
            <person name="Shapiro N."/>
            <person name="Eloe-Fadrosh E.A."/>
            <person name="Pietrasiak N."/>
        </authorList>
    </citation>
    <scope>NUCLEOTIDE SEQUENCE</scope>
    <source>
        <strain evidence="6">GSE-NOS-MK-12-04C</strain>
    </source>
</reference>
<dbReference type="GO" id="GO:0003847">
    <property type="term" value="F:1-alkyl-2-acetylglycerophosphocholine esterase activity"/>
    <property type="evidence" value="ECO:0007669"/>
    <property type="project" value="TreeGrafter"/>
</dbReference>
<dbReference type="Pfam" id="PF07176">
    <property type="entry name" value="DUF1400"/>
    <property type="match status" value="1"/>
</dbReference>
<dbReference type="Proteomes" id="UP000729701">
    <property type="component" value="Unassembled WGS sequence"/>
</dbReference>
<dbReference type="GO" id="GO:0016042">
    <property type="term" value="P:lipid catabolic process"/>
    <property type="evidence" value="ECO:0007669"/>
    <property type="project" value="UniProtKB-KW"/>
</dbReference>
<dbReference type="SUPFAM" id="SSF53474">
    <property type="entry name" value="alpha/beta-Hydrolases"/>
    <property type="match status" value="1"/>
</dbReference>
<evidence type="ECO:0000256" key="2">
    <source>
        <dbReference type="ARBA" id="ARBA00022963"/>
    </source>
</evidence>
<feature type="domain" description="DUF1400" evidence="5">
    <location>
        <begin position="29"/>
        <end position="154"/>
    </location>
</feature>
<feature type="non-terminal residue" evidence="6">
    <location>
        <position position="536"/>
    </location>
</feature>
<evidence type="ECO:0000256" key="1">
    <source>
        <dbReference type="ARBA" id="ARBA00022801"/>
    </source>
</evidence>
<dbReference type="Pfam" id="PF03403">
    <property type="entry name" value="PAF-AH_p_II"/>
    <property type="match status" value="1"/>
</dbReference>
<dbReference type="InterPro" id="IPR010802">
    <property type="entry name" value="DUF1400"/>
</dbReference>
<gene>
    <name evidence="6" type="ORF">KME60_26330</name>
</gene>
<feature type="chain" id="PRO_5036935014" evidence="4">
    <location>
        <begin position="30"/>
        <end position="536"/>
    </location>
</feature>
<feature type="signal peptide" evidence="4">
    <location>
        <begin position="1"/>
        <end position="29"/>
    </location>
</feature>
<dbReference type="PANTHER" id="PTHR10272:SF13">
    <property type="entry name" value="POLY(ETHYLENE TEREPHTHALATE) HYDROLASE"/>
    <property type="match status" value="1"/>
</dbReference>
<accession>A0A951QSI0</accession>
<keyword evidence="4" id="KW-0732">Signal</keyword>